<dbReference type="PRINTS" id="PR00010">
    <property type="entry name" value="EGFBLOOD"/>
</dbReference>
<feature type="disulfide bond" evidence="11">
    <location>
        <begin position="394"/>
        <end position="404"/>
    </location>
</feature>
<dbReference type="FunFam" id="3.10.250.10:FF:000011">
    <property type="entry name" value="Scavenger receptor class A member 5"/>
    <property type="match status" value="1"/>
</dbReference>
<comment type="subcellular location">
    <subcellularLocation>
        <location evidence="1">Secreted</location>
    </subcellularLocation>
</comment>
<dbReference type="Proteomes" id="UP001159428">
    <property type="component" value="Unassembled WGS sequence"/>
</dbReference>
<protein>
    <submittedName>
        <fullName evidence="16">Uncharacterized protein</fullName>
    </submittedName>
</protein>
<dbReference type="SMART" id="SM00202">
    <property type="entry name" value="SR"/>
    <property type="match status" value="2"/>
</dbReference>
<proteinExistence type="predicted"/>
<dbReference type="SMART" id="SM00179">
    <property type="entry name" value="EGF_CA"/>
    <property type="match status" value="2"/>
</dbReference>
<dbReference type="FunFam" id="3.10.250.10:FF:000007">
    <property type="entry name" value="Soluble scavenger receptor cysteine-rich domain-containing protein SSC5D"/>
    <property type="match status" value="1"/>
</dbReference>
<evidence type="ECO:0000313" key="17">
    <source>
        <dbReference type="Proteomes" id="UP001159428"/>
    </source>
</evidence>
<keyword evidence="8" id="KW-0675">Receptor</keyword>
<keyword evidence="3 10" id="KW-0245">EGF-like domain</keyword>
<dbReference type="InterPro" id="IPR018097">
    <property type="entry name" value="EGF_Ca-bd_CS"/>
</dbReference>
<reference evidence="16 17" key="1">
    <citation type="submission" date="2022-05" db="EMBL/GenBank/DDBJ databases">
        <authorList>
            <consortium name="Genoscope - CEA"/>
            <person name="William W."/>
        </authorList>
    </citation>
    <scope>NUCLEOTIDE SEQUENCE [LARGE SCALE GENOMIC DNA]</scope>
</reference>
<dbReference type="FunFam" id="2.10.25.10:FF:000537">
    <property type="entry name" value="Notch 3"/>
    <property type="match status" value="1"/>
</dbReference>
<keyword evidence="17" id="KW-1185">Reference proteome</keyword>
<dbReference type="Gene3D" id="2.60.120.290">
    <property type="entry name" value="Spermadhesin, CUB domain"/>
    <property type="match status" value="1"/>
</dbReference>
<feature type="signal peptide" evidence="12">
    <location>
        <begin position="1"/>
        <end position="19"/>
    </location>
</feature>
<dbReference type="PROSITE" id="PS00420">
    <property type="entry name" value="SRCR_1"/>
    <property type="match status" value="1"/>
</dbReference>
<dbReference type="GO" id="GO:0005509">
    <property type="term" value="F:calcium ion binding"/>
    <property type="evidence" value="ECO:0007669"/>
    <property type="project" value="InterPro"/>
</dbReference>
<feature type="disulfide bond" evidence="11">
    <location>
        <begin position="456"/>
        <end position="520"/>
    </location>
</feature>
<feature type="disulfide bond" evidence="10">
    <location>
        <begin position="190"/>
        <end position="199"/>
    </location>
</feature>
<dbReference type="PROSITE" id="PS01186">
    <property type="entry name" value="EGF_2"/>
    <property type="match status" value="2"/>
</dbReference>
<evidence type="ECO:0000256" key="4">
    <source>
        <dbReference type="ARBA" id="ARBA00022729"/>
    </source>
</evidence>
<evidence type="ECO:0000256" key="2">
    <source>
        <dbReference type="ARBA" id="ARBA00022525"/>
    </source>
</evidence>
<dbReference type="PROSITE" id="PS01180">
    <property type="entry name" value="CUB"/>
    <property type="match status" value="1"/>
</dbReference>
<dbReference type="PROSITE" id="PS50287">
    <property type="entry name" value="SRCR_2"/>
    <property type="match status" value="2"/>
</dbReference>
<dbReference type="InterPro" id="IPR001881">
    <property type="entry name" value="EGF-like_Ca-bd_dom"/>
</dbReference>
<dbReference type="InterPro" id="IPR036772">
    <property type="entry name" value="SRCR-like_dom_sf"/>
</dbReference>
<evidence type="ECO:0000256" key="12">
    <source>
        <dbReference type="SAM" id="SignalP"/>
    </source>
</evidence>
<dbReference type="SUPFAM" id="SSF57196">
    <property type="entry name" value="EGF/Laminin"/>
    <property type="match status" value="2"/>
</dbReference>
<gene>
    <name evidence="16" type="ORF">PMEA_00024727</name>
</gene>
<evidence type="ECO:0000313" key="16">
    <source>
        <dbReference type="EMBL" id="CAH3150328.1"/>
    </source>
</evidence>
<keyword evidence="9" id="KW-0325">Glycoprotein</keyword>
<feature type="disulfide bond" evidence="11">
    <location>
        <begin position="469"/>
        <end position="530"/>
    </location>
</feature>
<feature type="disulfide bond" evidence="10">
    <location>
        <begin position="152"/>
        <end position="161"/>
    </location>
</feature>
<evidence type="ECO:0000256" key="1">
    <source>
        <dbReference type="ARBA" id="ARBA00004613"/>
    </source>
</evidence>
<organism evidence="16 17">
    <name type="scientific">Pocillopora meandrina</name>
    <dbReference type="NCBI Taxonomy" id="46732"/>
    <lineage>
        <taxon>Eukaryota</taxon>
        <taxon>Metazoa</taxon>
        <taxon>Cnidaria</taxon>
        <taxon>Anthozoa</taxon>
        <taxon>Hexacorallia</taxon>
        <taxon>Scleractinia</taxon>
        <taxon>Astrocoeniina</taxon>
        <taxon>Pocilloporidae</taxon>
        <taxon>Pocillopora</taxon>
    </lineage>
</organism>
<comment type="caution">
    <text evidence="16">The sequence shown here is derived from an EMBL/GenBank/DDBJ whole genome shotgun (WGS) entry which is preliminary data.</text>
</comment>
<dbReference type="Pfam" id="PF00530">
    <property type="entry name" value="SRCR"/>
    <property type="match status" value="2"/>
</dbReference>
<feature type="disulfide bond" evidence="11">
    <location>
        <begin position="500"/>
        <end position="510"/>
    </location>
</feature>
<dbReference type="SUPFAM" id="SSF49854">
    <property type="entry name" value="Spermadhesin, CUB domain"/>
    <property type="match status" value="1"/>
</dbReference>
<evidence type="ECO:0000256" key="9">
    <source>
        <dbReference type="ARBA" id="ARBA00023180"/>
    </source>
</evidence>
<dbReference type="PANTHER" id="PTHR48071">
    <property type="entry name" value="SRCR DOMAIN-CONTAINING PROTEIN"/>
    <property type="match status" value="1"/>
</dbReference>
<keyword evidence="5" id="KW-0677">Repeat</keyword>
<keyword evidence="6" id="KW-0106">Calcium</keyword>
<evidence type="ECO:0000256" key="5">
    <source>
        <dbReference type="ARBA" id="ARBA00022737"/>
    </source>
</evidence>
<evidence type="ECO:0000256" key="6">
    <source>
        <dbReference type="ARBA" id="ARBA00022837"/>
    </source>
</evidence>
<comment type="caution">
    <text evidence="11">Lacks conserved residue(s) required for the propagation of feature annotation.</text>
</comment>
<dbReference type="PRINTS" id="PR00258">
    <property type="entry name" value="SPERACTRCPTR"/>
</dbReference>
<dbReference type="GO" id="GO:0016020">
    <property type="term" value="C:membrane"/>
    <property type="evidence" value="ECO:0007669"/>
    <property type="project" value="InterPro"/>
</dbReference>
<dbReference type="Gene3D" id="2.10.25.10">
    <property type="entry name" value="Laminin"/>
    <property type="match status" value="2"/>
</dbReference>
<dbReference type="InterPro" id="IPR000152">
    <property type="entry name" value="EGF-type_Asp/Asn_hydroxyl_site"/>
</dbReference>
<sequence length="531" mass="57806">MKQLLIAKTVLILHFFCRSSQIGQPKTIDALGKGIERNAHTGVAFARFKAHKLSYLNITALGADYVHSSRDCGLTCINTPSCFSFNLAAVVDMNSKILCELLPSDIHNNSNKLVANRLFHHFSIWSPCLNKPCQNKGTCRSNYVSNSYVCVCTEGYTGSNCEADIDDCANRPCRNNGTCYDHIGGFKCACPKGFDGLQCEIVPKVEVVRSCDKLPVWQLHNGDVIIESNQTGTKYQNNLDCHWIVSSNTRIELVFMIFETEYVHDVVQVYDGESSSAPLIGGFNGSSLPSPVTSSSSKLFLRFTTDHSVTKSGFRARFRVLTDGALRIAGNNPYTGRIEVFFNDHWGTICDNGWNIDAGRVACKQLGFDRVSQVFSGASHGQGTGPVWINALNCFGNESSISSCGHSGWGNHENCTHSQDASVTCSHDSLPVRLADGGANYGRVEVFDGGLWGTICDDTWDINDANVACKQLGFTGASSASTSAAHGQGSGPIWRDHMNCVGSESSLFECPFTQEGFNHCHHGEDSGVVCY</sequence>
<feature type="disulfide bond" evidence="10">
    <location>
        <begin position="133"/>
        <end position="150"/>
    </location>
</feature>
<feature type="domain" description="SRCR" evidence="15">
    <location>
        <begin position="432"/>
        <end position="531"/>
    </location>
</feature>
<keyword evidence="2" id="KW-0964">Secreted</keyword>
<feature type="chain" id="PRO_5044009757" evidence="12">
    <location>
        <begin position="20"/>
        <end position="531"/>
    </location>
</feature>
<dbReference type="PROSITE" id="PS50026">
    <property type="entry name" value="EGF_3"/>
    <property type="match status" value="2"/>
</dbReference>
<dbReference type="GO" id="GO:0005576">
    <property type="term" value="C:extracellular region"/>
    <property type="evidence" value="ECO:0007669"/>
    <property type="project" value="UniProtKB-SubCell"/>
</dbReference>
<dbReference type="PANTHER" id="PTHR48071:SF18">
    <property type="entry name" value="DELETED IN MALIGNANT BRAIN TUMORS 1 PROTEIN-RELATED"/>
    <property type="match status" value="1"/>
</dbReference>
<dbReference type="AlphaFoldDB" id="A0AAU9XLQ7"/>
<name>A0AAU9XLQ7_9CNID</name>
<dbReference type="CDD" id="cd00041">
    <property type="entry name" value="CUB"/>
    <property type="match status" value="1"/>
</dbReference>
<feature type="domain" description="EGF-like" evidence="14">
    <location>
        <begin position="164"/>
        <end position="200"/>
    </location>
</feature>
<accession>A0AAU9XLQ7</accession>
<dbReference type="SUPFAM" id="SSF56487">
    <property type="entry name" value="SRCR-like"/>
    <property type="match status" value="2"/>
</dbReference>
<dbReference type="Pfam" id="PF00431">
    <property type="entry name" value="CUB"/>
    <property type="match status" value="1"/>
</dbReference>
<dbReference type="Pfam" id="PF00008">
    <property type="entry name" value="EGF"/>
    <property type="match status" value="2"/>
</dbReference>
<keyword evidence="7 11" id="KW-1015">Disulfide bond</keyword>
<evidence type="ECO:0000256" key="11">
    <source>
        <dbReference type="PROSITE-ProRule" id="PRU00196"/>
    </source>
</evidence>
<dbReference type="InterPro" id="IPR000859">
    <property type="entry name" value="CUB_dom"/>
</dbReference>
<keyword evidence="4 12" id="KW-0732">Signal</keyword>
<feature type="domain" description="CUB" evidence="13">
    <location>
        <begin position="211"/>
        <end position="321"/>
    </location>
</feature>
<evidence type="ECO:0000256" key="3">
    <source>
        <dbReference type="ARBA" id="ARBA00022536"/>
    </source>
</evidence>
<evidence type="ECO:0000259" key="13">
    <source>
        <dbReference type="PROSITE" id="PS01180"/>
    </source>
</evidence>
<dbReference type="SMART" id="SM00042">
    <property type="entry name" value="CUB"/>
    <property type="match status" value="1"/>
</dbReference>
<evidence type="ECO:0000259" key="14">
    <source>
        <dbReference type="PROSITE" id="PS50026"/>
    </source>
</evidence>
<evidence type="ECO:0000256" key="10">
    <source>
        <dbReference type="PROSITE-ProRule" id="PRU00076"/>
    </source>
</evidence>
<dbReference type="EMBL" id="CALNXJ010000047">
    <property type="protein sequence ID" value="CAH3150328.1"/>
    <property type="molecule type" value="Genomic_DNA"/>
</dbReference>
<evidence type="ECO:0000259" key="15">
    <source>
        <dbReference type="PROSITE" id="PS50287"/>
    </source>
</evidence>
<dbReference type="FunFam" id="2.10.25.10:FF:000004">
    <property type="entry name" value="Neurogenic locus notch 1"/>
    <property type="match status" value="1"/>
</dbReference>
<dbReference type="InterPro" id="IPR035914">
    <property type="entry name" value="Sperma_CUB_dom_sf"/>
</dbReference>
<dbReference type="InterPro" id="IPR001190">
    <property type="entry name" value="SRCR"/>
</dbReference>
<evidence type="ECO:0000256" key="8">
    <source>
        <dbReference type="ARBA" id="ARBA00023170"/>
    </source>
</evidence>
<dbReference type="PROSITE" id="PS00010">
    <property type="entry name" value="ASX_HYDROXYL"/>
    <property type="match status" value="1"/>
</dbReference>
<dbReference type="Gene3D" id="3.10.250.10">
    <property type="entry name" value="SRCR-like domain"/>
    <property type="match status" value="2"/>
</dbReference>
<dbReference type="PROSITE" id="PS01187">
    <property type="entry name" value="EGF_CA"/>
    <property type="match status" value="1"/>
</dbReference>
<feature type="domain" description="SRCR" evidence="15">
    <location>
        <begin position="326"/>
        <end position="426"/>
    </location>
</feature>
<dbReference type="PROSITE" id="PS00022">
    <property type="entry name" value="EGF_1"/>
    <property type="match status" value="2"/>
</dbReference>
<evidence type="ECO:0000256" key="7">
    <source>
        <dbReference type="ARBA" id="ARBA00023157"/>
    </source>
</evidence>
<dbReference type="SMART" id="SM00181">
    <property type="entry name" value="EGF"/>
    <property type="match status" value="2"/>
</dbReference>
<dbReference type="InterPro" id="IPR000742">
    <property type="entry name" value="EGF"/>
</dbReference>
<dbReference type="CDD" id="cd00054">
    <property type="entry name" value="EGF_CA"/>
    <property type="match status" value="2"/>
</dbReference>
<feature type="domain" description="EGF-like" evidence="14">
    <location>
        <begin position="124"/>
        <end position="162"/>
    </location>
</feature>